<keyword evidence="7" id="KW-0934">Plastid</keyword>
<dbReference type="Gene3D" id="3.90.1010.10">
    <property type="match status" value="1"/>
</dbReference>
<dbReference type="GO" id="GO:0009507">
    <property type="term" value="C:chloroplast"/>
    <property type="evidence" value="ECO:0007669"/>
    <property type="project" value="UniProtKB-SubCell"/>
</dbReference>
<dbReference type="FunFam" id="3.40.50.10800:FF:000006">
    <property type="entry name" value="Quinolinate synthase, chloroplastic"/>
    <property type="match status" value="1"/>
</dbReference>
<evidence type="ECO:0000256" key="13">
    <source>
        <dbReference type="ARBA" id="ARBA00023014"/>
    </source>
</evidence>
<dbReference type="EMBL" id="JALJOS010000001">
    <property type="protein sequence ID" value="KAK9845079.1"/>
    <property type="molecule type" value="Genomic_DNA"/>
</dbReference>
<evidence type="ECO:0000259" key="18">
    <source>
        <dbReference type="Pfam" id="PF02657"/>
    </source>
</evidence>
<keyword evidence="11" id="KW-0809">Transit peptide</keyword>
<evidence type="ECO:0000256" key="7">
    <source>
        <dbReference type="ARBA" id="ARBA00022640"/>
    </source>
</evidence>
<evidence type="ECO:0000313" key="20">
    <source>
        <dbReference type="Proteomes" id="UP001438707"/>
    </source>
</evidence>
<dbReference type="GO" id="GO:0034628">
    <property type="term" value="P:'de novo' NAD+ biosynthetic process from L-aspartate"/>
    <property type="evidence" value="ECO:0007669"/>
    <property type="project" value="TreeGrafter"/>
</dbReference>
<evidence type="ECO:0000256" key="6">
    <source>
        <dbReference type="ARBA" id="ARBA00022528"/>
    </source>
</evidence>
<evidence type="ECO:0000256" key="3">
    <source>
        <dbReference type="ARBA" id="ARBA00005065"/>
    </source>
</evidence>
<evidence type="ECO:0000256" key="4">
    <source>
        <dbReference type="ARBA" id="ARBA00012669"/>
    </source>
</evidence>
<comment type="catalytic activity">
    <reaction evidence="14">
        <text>iminosuccinate + dihydroxyacetone phosphate = quinolinate + phosphate + 2 H2O + H(+)</text>
        <dbReference type="Rhea" id="RHEA:25888"/>
        <dbReference type="ChEBI" id="CHEBI:15377"/>
        <dbReference type="ChEBI" id="CHEBI:15378"/>
        <dbReference type="ChEBI" id="CHEBI:29959"/>
        <dbReference type="ChEBI" id="CHEBI:43474"/>
        <dbReference type="ChEBI" id="CHEBI:57642"/>
        <dbReference type="ChEBI" id="CHEBI:77875"/>
        <dbReference type="EC" id="2.5.1.72"/>
    </reaction>
</comment>
<evidence type="ECO:0000256" key="14">
    <source>
        <dbReference type="ARBA" id="ARBA00052166"/>
    </source>
</evidence>
<dbReference type="InterPro" id="IPR003808">
    <property type="entry name" value="Fe-S_metab-assoc_dom"/>
</dbReference>
<evidence type="ECO:0000256" key="16">
    <source>
        <dbReference type="ARBA" id="ARBA00073351"/>
    </source>
</evidence>
<comment type="subcellular location">
    <subcellularLocation>
        <location evidence="2">Plastid</location>
        <location evidence="2">Chloroplast</location>
    </subcellularLocation>
</comment>
<dbReference type="Pfam" id="PF11267">
    <property type="entry name" value="DUF3067"/>
    <property type="match status" value="1"/>
</dbReference>
<comment type="similarity">
    <text evidence="15">Belongs to the quinolinate synthase family. Type 1 subfamily.</text>
</comment>
<evidence type="ECO:0000313" key="19">
    <source>
        <dbReference type="EMBL" id="KAK9845079.1"/>
    </source>
</evidence>
<keyword evidence="10" id="KW-0479">Metal-binding</keyword>
<dbReference type="Pfam" id="PF02657">
    <property type="entry name" value="SufE"/>
    <property type="match status" value="1"/>
</dbReference>
<evidence type="ECO:0000256" key="2">
    <source>
        <dbReference type="ARBA" id="ARBA00004229"/>
    </source>
</evidence>
<dbReference type="SUPFAM" id="SSF142754">
    <property type="entry name" value="NadA-like"/>
    <property type="match status" value="1"/>
</dbReference>
<comment type="caution">
    <text evidence="19">The sequence shown here is derived from an EMBL/GenBank/DDBJ whole genome shotgun (WGS) entry which is preliminary data.</text>
</comment>
<keyword evidence="5" id="KW-0004">4Fe-4S</keyword>
<dbReference type="EC" id="2.5.1.72" evidence="4"/>
<evidence type="ECO:0000256" key="15">
    <source>
        <dbReference type="ARBA" id="ARBA00061471"/>
    </source>
</evidence>
<keyword evidence="20" id="KW-1185">Reference proteome</keyword>
<keyword evidence="12" id="KW-0408">Iron</keyword>
<sequence length="830" mass="90495">MSQFLARKFQAQPPRPCPYVLPKLRPAHRPRSTVTSAATVNRPAPTALDQPPLQLYAKELGSLDTKQRLQRVLEIARESKRMGNSSKIADNRVMGCTAQVWLDAQLDGEGRVQLAADSDSELTRGMCTLLTNSLSGLKPDEFLQVEPQAFAPLGLGPSVVTPSRAVNFANLLETARKRVLALVERLPSFPSLIISADSLEPQGDFAKAQAQYLEPDSAQVDRLAKVLSEKKIGIVAHFYMDPEVQGVLSQAGERWPHIGISDSLLMADRAVKMAEQGCKAVAVLGVDFMSENVRAILDEAGHRDVQVYRMAEADIGCSLAEAAESKSYTLYLKQAAARAGPALHVVYINTSLRTKAQAHAIVPTITCTSGNVVQTILQAFAQVPDLTLWYGPDTYMGRNLAQMFTSIAQLSDEAIAALHPEHTQASIRALLPRLHCFQEGACIVHHLFGSEVTQLVQKAYGDAFLTAHFEVPGEMFTLAMEARERERGVVGSTSDILGFISAKLKAATELPFPERLQVVLGTESGMITSIVRRVQGMLREAGRSDIQVEIVFPVASEAISTDQTLPSQGMPGAPQGTVDGSLTSLGPQGGDSGSLGTLPGGLSVLPGPAGGEGCSAEGGCASCPFMKMNTLEALLKVCDRFGTPGEALLEAYKPKQYQELINGRSIAEAGCEPILHMRDFQRPEDDSDADRPADSFSVGAFTRELEARGVVQQRSVEAQEAADFDGQQLLDVLLAKYERSYDLAFVQRRFAGKRFIALNILWHYKEQASFPLSEEQYAERLDCVAAALRDWGMVKHVKDQIQAQRHRPRMGKAISIMLELNEHTVQEWFS</sequence>
<reference evidence="19 20" key="1">
    <citation type="journal article" date="2024" name="Nat. Commun.">
        <title>Phylogenomics reveals the evolutionary origins of lichenization in chlorophyte algae.</title>
        <authorList>
            <person name="Puginier C."/>
            <person name="Libourel C."/>
            <person name="Otte J."/>
            <person name="Skaloud P."/>
            <person name="Haon M."/>
            <person name="Grisel S."/>
            <person name="Petersen M."/>
            <person name="Berrin J.G."/>
            <person name="Delaux P.M."/>
            <person name="Dal Grande F."/>
            <person name="Keller J."/>
        </authorList>
    </citation>
    <scope>NUCLEOTIDE SEQUENCE [LARGE SCALE GENOMIC DNA]</scope>
    <source>
        <strain evidence="19 20">SAG 2145</strain>
    </source>
</reference>
<feature type="region of interest" description="Disordered" evidence="17">
    <location>
        <begin position="562"/>
        <end position="598"/>
    </location>
</feature>
<dbReference type="SUPFAM" id="SSF82649">
    <property type="entry name" value="SufE/NifU"/>
    <property type="match status" value="1"/>
</dbReference>
<organism evidence="19 20">
    <name type="scientific">Apatococcus lobatus</name>
    <dbReference type="NCBI Taxonomy" id="904363"/>
    <lineage>
        <taxon>Eukaryota</taxon>
        <taxon>Viridiplantae</taxon>
        <taxon>Chlorophyta</taxon>
        <taxon>core chlorophytes</taxon>
        <taxon>Trebouxiophyceae</taxon>
        <taxon>Chlorellales</taxon>
        <taxon>Chlorellaceae</taxon>
        <taxon>Apatococcus</taxon>
    </lineage>
</organism>
<dbReference type="Proteomes" id="UP001438707">
    <property type="component" value="Unassembled WGS sequence"/>
</dbReference>
<comment type="cofactor">
    <cofactor evidence="1">
        <name>[4Fe-4S] cluster</name>
        <dbReference type="ChEBI" id="CHEBI:49883"/>
    </cofactor>
</comment>
<dbReference type="Gene3D" id="3.40.50.10800">
    <property type="entry name" value="NadA-like"/>
    <property type="match status" value="3"/>
</dbReference>
<dbReference type="GO" id="GO:0051539">
    <property type="term" value="F:4 iron, 4 sulfur cluster binding"/>
    <property type="evidence" value="ECO:0007669"/>
    <property type="project" value="UniProtKB-KW"/>
</dbReference>
<dbReference type="FunFam" id="3.40.50.10800:FF:000008">
    <property type="entry name" value="Quinolinate synthase chloroplastic"/>
    <property type="match status" value="1"/>
</dbReference>
<evidence type="ECO:0000256" key="12">
    <source>
        <dbReference type="ARBA" id="ARBA00023004"/>
    </source>
</evidence>
<keyword evidence="6" id="KW-0150">Chloroplast</keyword>
<dbReference type="PANTHER" id="PTHR30573:SF0">
    <property type="entry name" value="QUINOLINATE SYNTHASE, CHLOROPLASTIC"/>
    <property type="match status" value="1"/>
</dbReference>
<comment type="pathway">
    <text evidence="3">Cofactor biosynthesis; NAD(+) biosynthesis; quinolinate from iminoaspartate: step 1/1.</text>
</comment>
<keyword evidence="8" id="KW-0662">Pyridine nucleotide biosynthesis</keyword>
<evidence type="ECO:0000256" key="5">
    <source>
        <dbReference type="ARBA" id="ARBA00022485"/>
    </source>
</evidence>
<dbReference type="GO" id="GO:0046872">
    <property type="term" value="F:metal ion binding"/>
    <property type="evidence" value="ECO:0007669"/>
    <property type="project" value="UniProtKB-KW"/>
</dbReference>
<feature type="domain" description="Fe-S metabolism associated" evidence="18">
    <location>
        <begin position="62"/>
        <end position="176"/>
    </location>
</feature>
<evidence type="ECO:0000256" key="11">
    <source>
        <dbReference type="ARBA" id="ARBA00022946"/>
    </source>
</evidence>
<evidence type="ECO:0000256" key="17">
    <source>
        <dbReference type="SAM" id="MobiDB-lite"/>
    </source>
</evidence>
<keyword evidence="9" id="KW-0808">Transferase</keyword>
<evidence type="ECO:0000256" key="10">
    <source>
        <dbReference type="ARBA" id="ARBA00022723"/>
    </source>
</evidence>
<dbReference type="Gene3D" id="3.30.428.40">
    <property type="entry name" value="Protein of unknown function DUF3067"/>
    <property type="match status" value="1"/>
</dbReference>
<dbReference type="InterPro" id="IPR003473">
    <property type="entry name" value="NadA"/>
</dbReference>
<dbReference type="AlphaFoldDB" id="A0AAW1SHR2"/>
<accession>A0AAW1SHR2</accession>
<dbReference type="Pfam" id="PF02445">
    <property type="entry name" value="NadA"/>
    <property type="match status" value="1"/>
</dbReference>
<dbReference type="InterPro" id="IPR036094">
    <property type="entry name" value="NadA_sf"/>
</dbReference>
<protein>
    <recommendedName>
        <fullName evidence="16">Quinolinate synthase, chloroplastic</fullName>
        <ecNumber evidence="4">2.5.1.72</ecNumber>
    </recommendedName>
</protein>
<name>A0AAW1SHR2_9CHLO</name>
<evidence type="ECO:0000256" key="9">
    <source>
        <dbReference type="ARBA" id="ARBA00022679"/>
    </source>
</evidence>
<keyword evidence="13" id="KW-0411">Iron-sulfur</keyword>
<evidence type="ECO:0000256" key="1">
    <source>
        <dbReference type="ARBA" id="ARBA00001966"/>
    </source>
</evidence>
<proteinExistence type="inferred from homology"/>
<evidence type="ECO:0000256" key="8">
    <source>
        <dbReference type="ARBA" id="ARBA00022642"/>
    </source>
</evidence>
<dbReference type="PANTHER" id="PTHR30573">
    <property type="entry name" value="QUINOLINATE SYNTHETASE A"/>
    <property type="match status" value="1"/>
</dbReference>
<dbReference type="InterPro" id="IPR021420">
    <property type="entry name" value="DUF3067"/>
</dbReference>
<gene>
    <name evidence="19" type="ORF">WJX74_010365</name>
</gene>
<dbReference type="GO" id="GO:0008987">
    <property type="term" value="F:quinolinate synthetase A activity"/>
    <property type="evidence" value="ECO:0007669"/>
    <property type="project" value="InterPro"/>
</dbReference>